<gene>
    <name evidence="1" type="ORF">UV59_C0046G0003</name>
</gene>
<reference evidence="1 2" key="1">
    <citation type="journal article" date="2015" name="Nature">
        <title>rRNA introns, odd ribosomes, and small enigmatic genomes across a large radiation of phyla.</title>
        <authorList>
            <person name="Brown C.T."/>
            <person name="Hug L.A."/>
            <person name="Thomas B.C."/>
            <person name="Sharon I."/>
            <person name="Castelle C.J."/>
            <person name="Singh A."/>
            <person name="Wilkins M.J."/>
            <person name="Williams K.H."/>
            <person name="Banfield J.F."/>
        </authorList>
    </citation>
    <scope>NUCLEOTIDE SEQUENCE [LARGE SCALE GENOMIC DNA]</scope>
</reference>
<accession>A0A0G1CCF6</accession>
<dbReference type="EMBL" id="LCFB01000046">
    <property type="protein sequence ID" value="KKS83222.1"/>
    <property type="molecule type" value="Genomic_DNA"/>
</dbReference>
<name>A0A0G1CCF6_9BACT</name>
<sequence>MVYSDIPEEIYRSVRPFNITPFEITVNPSLVATANRFFTEEHTKATYVLTKPLPQATQFLAPYLNPAYWENGNSQDFVNVLVVLSQKYNPAYIAWQIVRKVRAPEIVGNALLPTGFEGLYVGLGWSNEAIAVDLSLTADRMLTSLKRLYPSAGLNFNKLTRVLQGTRPDPAAFITIMEQFGMELHRKKQELARLRAYSSKASAEYADFRYDTYQFVNKLPPVEYDQTELNHFAQKYPLPSPSVSNGIVNGVNEKLRFLEIVGVAGQPLLRAIHGHLPVRTGGPSILYGTQY</sequence>
<organism evidence="1 2">
    <name type="scientific">Candidatus Gottesmanbacteria bacterium GW2011_GWA1_43_11</name>
    <dbReference type="NCBI Taxonomy" id="1618436"/>
    <lineage>
        <taxon>Bacteria</taxon>
        <taxon>Candidatus Gottesmaniibacteriota</taxon>
    </lineage>
</organism>
<comment type="caution">
    <text evidence="1">The sequence shown here is derived from an EMBL/GenBank/DDBJ whole genome shotgun (WGS) entry which is preliminary data.</text>
</comment>
<proteinExistence type="predicted"/>
<dbReference type="AlphaFoldDB" id="A0A0G1CCF6"/>
<evidence type="ECO:0000313" key="2">
    <source>
        <dbReference type="Proteomes" id="UP000034543"/>
    </source>
</evidence>
<evidence type="ECO:0000313" key="1">
    <source>
        <dbReference type="EMBL" id="KKS83222.1"/>
    </source>
</evidence>
<protein>
    <submittedName>
        <fullName evidence="1">Uncharacterized protein</fullName>
    </submittedName>
</protein>
<dbReference type="Proteomes" id="UP000034543">
    <property type="component" value="Unassembled WGS sequence"/>
</dbReference>